<feature type="domain" description="TNase-like" evidence="2">
    <location>
        <begin position="529"/>
        <end position="662"/>
    </location>
</feature>
<dbReference type="SMART" id="SM00333">
    <property type="entry name" value="TUDOR"/>
    <property type="match status" value="1"/>
</dbReference>
<evidence type="ECO:0000313" key="3">
    <source>
        <dbReference type="EMBL" id="SCU73086.1"/>
    </source>
</evidence>
<dbReference type="FunFam" id="2.40.50.90:FF:000062">
    <property type="entry name" value="Tudor domain containing protein"/>
    <property type="match status" value="1"/>
</dbReference>
<dbReference type="PROSITE" id="PS50830">
    <property type="entry name" value="TNASE_3"/>
    <property type="match status" value="4"/>
</dbReference>
<dbReference type="Gene3D" id="2.30.30.140">
    <property type="match status" value="1"/>
</dbReference>
<dbReference type="SMART" id="SM00318">
    <property type="entry name" value="SNc"/>
    <property type="match status" value="4"/>
</dbReference>
<dbReference type="InterPro" id="IPR002999">
    <property type="entry name" value="Tudor"/>
</dbReference>
<dbReference type="FunFam" id="2.30.30.140:FF:000018">
    <property type="entry name" value="Serine/threonine-protein kinase 31"/>
    <property type="match status" value="1"/>
</dbReference>
<dbReference type="GeneID" id="92379999"/>
<dbReference type="InterPro" id="IPR035437">
    <property type="entry name" value="SNase_OB-fold_sf"/>
</dbReference>
<protein>
    <submittedName>
        <fullName evidence="3">Staphylococcal nuclease homologue/Tudor domain containing protein, putative</fullName>
    </submittedName>
</protein>
<name>A0A1G4IL31_TRYEQ</name>
<dbReference type="SUPFAM" id="SSF50199">
    <property type="entry name" value="Staphylococcal nuclease"/>
    <property type="match status" value="5"/>
</dbReference>
<dbReference type="Pfam" id="PF00565">
    <property type="entry name" value="SNase"/>
    <property type="match status" value="4"/>
</dbReference>
<dbReference type="SUPFAM" id="SSF63748">
    <property type="entry name" value="Tudor/PWWP/MBT"/>
    <property type="match status" value="1"/>
</dbReference>
<dbReference type="PANTHER" id="PTHR12302">
    <property type="entry name" value="EBNA2 BINDING PROTEIN P100"/>
    <property type="match status" value="1"/>
</dbReference>
<feature type="domain" description="TNase-like" evidence="2">
    <location>
        <begin position="345"/>
        <end position="493"/>
    </location>
</feature>
<dbReference type="Proteomes" id="UP000195570">
    <property type="component" value="Unassembled WGS sequence"/>
</dbReference>
<reference evidence="3" key="1">
    <citation type="submission" date="2016-09" db="EMBL/GenBank/DDBJ databases">
        <authorList>
            <person name="Hebert L."/>
            <person name="Moumen B."/>
        </authorList>
    </citation>
    <scope>NUCLEOTIDE SEQUENCE [LARGE SCALE GENOMIC DNA]</scope>
    <source>
        <strain evidence="3">OVI</strain>
    </source>
</reference>
<dbReference type="PANTHER" id="PTHR12302:SF2">
    <property type="entry name" value="STAPHYLOCOCCAL NUCLEASE DOMAIN-CONTAINING PROTEIN 1"/>
    <property type="match status" value="1"/>
</dbReference>
<dbReference type="EMBL" id="CZPT02001986">
    <property type="protein sequence ID" value="SCU73086.1"/>
    <property type="molecule type" value="Genomic_DNA"/>
</dbReference>
<organism evidence="3 4">
    <name type="scientific">Trypanosoma equiperdum</name>
    <dbReference type="NCBI Taxonomy" id="5694"/>
    <lineage>
        <taxon>Eukaryota</taxon>
        <taxon>Discoba</taxon>
        <taxon>Euglenozoa</taxon>
        <taxon>Kinetoplastea</taxon>
        <taxon>Metakinetoplastina</taxon>
        <taxon>Trypanosomatida</taxon>
        <taxon>Trypanosomatidae</taxon>
        <taxon>Trypanosoma</taxon>
    </lineage>
</organism>
<dbReference type="GO" id="GO:0016787">
    <property type="term" value="F:hydrolase activity"/>
    <property type="evidence" value="ECO:0007669"/>
    <property type="project" value="UniProtKB-KW"/>
</dbReference>
<dbReference type="AlphaFoldDB" id="A0A1G4IL31"/>
<gene>
    <name evidence="3" type="ORF">TEOVI_000606000</name>
</gene>
<comment type="caution">
    <text evidence="3">The sequence shown here is derived from an EMBL/GenBank/DDBJ whole genome shotgun (WGS) entry which is preliminary data.</text>
</comment>
<evidence type="ECO:0000259" key="2">
    <source>
        <dbReference type="PROSITE" id="PS50830"/>
    </source>
</evidence>
<dbReference type="GO" id="GO:0004519">
    <property type="term" value="F:endonuclease activity"/>
    <property type="evidence" value="ECO:0007669"/>
    <property type="project" value="UniProtKB-KW"/>
</dbReference>
<feature type="domain" description="TNase-like" evidence="2">
    <location>
        <begin position="157"/>
        <end position="298"/>
    </location>
</feature>
<proteinExistence type="predicted"/>
<evidence type="ECO:0000259" key="1">
    <source>
        <dbReference type="PROSITE" id="PS50304"/>
    </source>
</evidence>
<feature type="domain" description="Tudor" evidence="1">
    <location>
        <begin position="741"/>
        <end position="801"/>
    </location>
</feature>
<dbReference type="InterPro" id="IPR016071">
    <property type="entry name" value="Staphylococal_nuclease_OB-fold"/>
</dbReference>
<keyword evidence="4" id="KW-1185">Reference proteome</keyword>
<sequence>MSFLVYAVDGADRLTLLGPPTPEGPNLKQVALSYIQAPKVAKRNATGEFGSEDPCAFEAVELIRNTFIGKPVKFSEDYVIDVLQRRAGRLTLVDGEDASILLLRNGLATVPERIPQRMDKELFAKYTKLMSEAKAAKKGIFAPSASSRVRTLTDLSPEEKIKLAEKLKGKEALVRLEHVLLPTVLVVSGGDFGDAQVTVHMPGVTVKDPDCETVSRESRYHVERFLLHRRVKILFEGADGYGNILGSVTSSKGCFQQELLSRGLVKLNGNTLGSTKFAADMETAEKEAREKCVGMWKNRGESGARVPLKVVGGAGVSTAAATGGSSALPVSNAATAATVVYKGPTQFTASIVQIITGDTLGVRHEESGELIRVSLAGVRSSKNITREQDGRSPETRVTYGDYEWEAREFLRVHFAGKRVTVKVEYCRQIAETGEVRPVALITVLETGENVGSALLETGYVNFFLGRNDICSAAAELQCASERAEAKGVGVHGKAPAPVVKVLELVHLGSARGKYYLSFLQRGMQGNRPPVLKGIVDVVIGGSSLRVFVPREHFQIPVKVAGIITPMGAAGGSSEGGEPFAEESKRFAVDKLQHMEVGIQVHAADKVGNFISSVTLPDGTNFAVAMVEMGFATVANADRLPHNQQLLEAEAKAKAEKRNIWSNNSSVPQRAAKLEAQKIRTGPICYTSSSGPKAEFQQYMLSEVGENGYSVYLQEATEDVEKKLFMMQDLLGQISSSSTEYKPKKGELVAALYKTDKTWNRAKVVQVSKKDPTVTVCFVDFGTKSEIRLKDVRAIPRGPEFAIARDSAPLARLVRLAFLKSKIHTEAYIDYACDIAYEYTDGPVVAKEVYQDPEGNVYCIVSTSENSNSLSEVLLQRGAAVLDRAAESVDPEGHKRHVTAQNVARKGHKGMWQYGDIDNESDEDN</sequence>
<dbReference type="Pfam" id="PF00567">
    <property type="entry name" value="TUDOR"/>
    <property type="match status" value="1"/>
</dbReference>
<evidence type="ECO:0000313" key="4">
    <source>
        <dbReference type="Proteomes" id="UP000195570"/>
    </source>
</evidence>
<dbReference type="VEuPathDB" id="TriTrypDB:TEOVI_000606000"/>
<feature type="domain" description="TNase-like" evidence="2">
    <location>
        <begin position="1"/>
        <end position="143"/>
    </location>
</feature>
<accession>A0A1G4IL31</accession>
<dbReference type="RefSeq" id="XP_067083505.1">
    <property type="nucleotide sequence ID" value="XM_067227404.1"/>
</dbReference>
<dbReference type="Gene3D" id="2.40.50.90">
    <property type="match status" value="5"/>
</dbReference>
<dbReference type="PROSITE" id="PS50304">
    <property type="entry name" value="TUDOR"/>
    <property type="match status" value="1"/>
</dbReference>